<keyword evidence="5" id="KW-1185">Reference proteome</keyword>
<feature type="region of interest" description="Disordered" evidence="1">
    <location>
        <begin position="478"/>
        <end position="516"/>
    </location>
</feature>
<evidence type="ECO:0000256" key="2">
    <source>
        <dbReference type="SAM" id="Phobius"/>
    </source>
</evidence>
<name>A0AAV9XTI0_9PEZI</name>
<feature type="signal peptide" evidence="3">
    <location>
        <begin position="1"/>
        <end position="27"/>
    </location>
</feature>
<dbReference type="EMBL" id="JAVHJO010000001">
    <property type="protein sequence ID" value="KAK6544872.1"/>
    <property type="molecule type" value="Genomic_DNA"/>
</dbReference>
<evidence type="ECO:0000313" key="4">
    <source>
        <dbReference type="EMBL" id="KAK6544872.1"/>
    </source>
</evidence>
<reference evidence="4 5" key="1">
    <citation type="submission" date="2019-10" db="EMBL/GenBank/DDBJ databases">
        <authorList>
            <person name="Palmer J.M."/>
        </authorList>
    </citation>
    <scope>NUCLEOTIDE SEQUENCE [LARGE SCALE GENOMIC DNA]</scope>
    <source>
        <strain evidence="4 5">TWF694</strain>
    </source>
</reference>
<feature type="transmembrane region" description="Helical" evidence="2">
    <location>
        <begin position="452"/>
        <end position="474"/>
    </location>
</feature>
<evidence type="ECO:0000256" key="3">
    <source>
        <dbReference type="SAM" id="SignalP"/>
    </source>
</evidence>
<evidence type="ECO:0000313" key="5">
    <source>
        <dbReference type="Proteomes" id="UP001365542"/>
    </source>
</evidence>
<feature type="compositionally biased region" description="Low complexity" evidence="1">
    <location>
        <begin position="411"/>
        <end position="430"/>
    </location>
</feature>
<keyword evidence="3" id="KW-0732">Signal</keyword>
<sequence>MKPKKLPTSQYLVPLFLSLIFLPLGVAQNDCGDLTDTAAQSVATTCVQAADVTLSESSTVSSVNLANLRNIKGDLNLQGSNLQSFQAANLESVTGDFTLISSKLSQLSIPKLSNITGDVYFNFSISPLTTITLDLAAVSIDTDFACIDCLNIQRINIGVTPTSPKGNRTLELYQLNALNTLSITGVEFATVNISAASISSLPNIWAENSNLIKLFSLPALGNVTVSTKSVGNVAIAGVTSPVFNFAALSTVTDTFDFIQTDTSTLLLPELLTVTNGVTISLNEKLPSFSIPKIETISDLAIANNSILTDVSFAALKTVGTIAIEYNDNMARIDLATWFPSLSQVTSYIAVIGTFNNITLPNLQSGNGVRAPSITIISSVELDCDIVRNEIISKQAVQDISNFQCTSGPKGTKPSATTNPSSPASTSPSTTDVGKTGDNGSGSVGSHKNVGAIAGGVVGGVVVLVALAALVLFFLKRREPTPPGETTGQTKVGGIESHVGGIEDSGRNIGGVASTGT</sequence>
<organism evidence="4 5">
    <name type="scientific">Orbilia ellipsospora</name>
    <dbReference type="NCBI Taxonomy" id="2528407"/>
    <lineage>
        <taxon>Eukaryota</taxon>
        <taxon>Fungi</taxon>
        <taxon>Dikarya</taxon>
        <taxon>Ascomycota</taxon>
        <taxon>Pezizomycotina</taxon>
        <taxon>Orbiliomycetes</taxon>
        <taxon>Orbiliales</taxon>
        <taxon>Orbiliaceae</taxon>
        <taxon>Orbilia</taxon>
    </lineage>
</organism>
<gene>
    <name evidence="4" type="ORF">TWF694_001552</name>
</gene>
<feature type="chain" id="PRO_5043620261" evidence="3">
    <location>
        <begin position="28"/>
        <end position="516"/>
    </location>
</feature>
<accession>A0AAV9XTI0</accession>
<protein>
    <submittedName>
        <fullName evidence="4">Uncharacterized protein</fullName>
    </submittedName>
</protein>
<keyword evidence="2" id="KW-1133">Transmembrane helix</keyword>
<dbReference type="SUPFAM" id="SSF52058">
    <property type="entry name" value="L domain-like"/>
    <property type="match status" value="2"/>
</dbReference>
<feature type="region of interest" description="Disordered" evidence="1">
    <location>
        <begin position="406"/>
        <end position="442"/>
    </location>
</feature>
<dbReference type="Proteomes" id="UP001365542">
    <property type="component" value="Unassembled WGS sequence"/>
</dbReference>
<keyword evidence="2" id="KW-0472">Membrane</keyword>
<evidence type="ECO:0000256" key="1">
    <source>
        <dbReference type="SAM" id="MobiDB-lite"/>
    </source>
</evidence>
<dbReference type="AlphaFoldDB" id="A0AAV9XTI0"/>
<proteinExistence type="predicted"/>
<comment type="caution">
    <text evidence="4">The sequence shown here is derived from an EMBL/GenBank/DDBJ whole genome shotgun (WGS) entry which is preliminary data.</text>
</comment>
<keyword evidence="2" id="KW-0812">Transmembrane</keyword>